<evidence type="ECO:0000256" key="4">
    <source>
        <dbReference type="ARBA" id="ARBA00022833"/>
    </source>
</evidence>
<evidence type="ECO:0000313" key="8">
    <source>
        <dbReference type="Proteomes" id="UP000078046"/>
    </source>
</evidence>
<evidence type="ECO:0000256" key="1">
    <source>
        <dbReference type="ARBA" id="ARBA00022723"/>
    </source>
</evidence>
<dbReference type="InterPro" id="IPR013087">
    <property type="entry name" value="Znf_C2H2_type"/>
</dbReference>
<keyword evidence="2" id="KW-0677">Repeat</keyword>
<evidence type="ECO:0000313" key="7">
    <source>
        <dbReference type="EMBL" id="OAF67277.1"/>
    </source>
</evidence>
<feature type="domain" description="C2H2-type" evidence="6">
    <location>
        <begin position="274"/>
        <end position="304"/>
    </location>
</feature>
<proteinExistence type="predicted"/>
<dbReference type="SMART" id="SM00355">
    <property type="entry name" value="ZnF_C2H2"/>
    <property type="match status" value="8"/>
</dbReference>
<keyword evidence="3 5" id="KW-0863">Zinc-finger</keyword>
<protein>
    <recommendedName>
        <fullName evidence="6">C2H2-type domain-containing protein</fullName>
    </recommendedName>
</protein>
<feature type="domain" description="C2H2-type" evidence="6">
    <location>
        <begin position="219"/>
        <end position="246"/>
    </location>
</feature>
<comment type="caution">
    <text evidence="7">The sequence shown here is derived from an EMBL/GenBank/DDBJ whole genome shotgun (WGS) entry which is preliminary data.</text>
</comment>
<feature type="domain" description="C2H2-type" evidence="6">
    <location>
        <begin position="156"/>
        <end position="184"/>
    </location>
</feature>
<dbReference type="OrthoDB" id="8434870at2759"/>
<reference evidence="7 8" key="1">
    <citation type="submission" date="2016-04" db="EMBL/GenBank/DDBJ databases">
        <title>The genome of Intoshia linei affirms orthonectids as highly simplified spiralians.</title>
        <authorList>
            <person name="Mikhailov K.V."/>
            <person name="Slusarev G.S."/>
            <person name="Nikitin M.A."/>
            <person name="Logacheva M.D."/>
            <person name="Penin A."/>
            <person name="Aleoshin V."/>
            <person name="Panchin Y.V."/>
        </authorList>
    </citation>
    <scope>NUCLEOTIDE SEQUENCE [LARGE SCALE GENOMIC DNA]</scope>
    <source>
        <strain evidence="7">Intl2013</strain>
        <tissue evidence="7">Whole animal</tissue>
    </source>
</reference>
<sequence length="364" mass="42873">MSTEVSDKLDIYSCFLCSLNSQFNKKQWIKHFKSAHTFVEKVENNGQTEDCLFSLCPQCSRKFKLGSNILYSHCIWYILNHLISIHNFPTPPYVNVLNCDQCEFSTIIQTVIQSHKDSHDKKKMPCKFCGKKLAKSSLYLHHRNCKFNENYCERVFKCDKCSQLFNSRKFLTCHSISKHNDFTKCLQCTICHCEYYSNIDLERHLFSKHKINISDKIVYNCDDCKYSTIDKSLLIRHGKIHNVENIKCSFCNKLFSNSARYQNHRRTHLSLKNFKCNLCGYSTSRDFLLKRHKKSCCIHYSCKLCDYNSSNIKCMNHHFSNRHSDVEMKLDTKTYQIQSPDTSSNVEYSDSIWSTFFLNDETNN</sequence>
<dbReference type="EMBL" id="LWCA01000703">
    <property type="protein sequence ID" value="OAF67277.1"/>
    <property type="molecule type" value="Genomic_DNA"/>
</dbReference>
<feature type="domain" description="C2H2-type" evidence="6">
    <location>
        <begin position="246"/>
        <end position="273"/>
    </location>
</feature>
<dbReference type="InterPro" id="IPR036236">
    <property type="entry name" value="Znf_C2H2_sf"/>
</dbReference>
<name>A0A177AZ09_9BILA</name>
<accession>A0A177AZ09</accession>
<dbReference type="Proteomes" id="UP000078046">
    <property type="component" value="Unassembled WGS sequence"/>
</dbReference>
<dbReference type="PANTHER" id="PTHR24379">
    <property type="entry name" value="KRAB AND ZINC FINGER DOMAIN-CONTAINING"/>
    <property type="match status" value="1"/>
</dbReference>
<evidence type="ECO:0000256" key="2">
    <source>
        <dbReference type="ARBA" id="ARBA00022737"/>
    </source>
</evidence>
<organism evidence="7 8">
    <name type="scientific">Intoshia linei</name>
    <dbReference type="NCBI Taxonomy" id="1819745"/>
    <lineage>
        <taxon>Eukaryota</taxon>
        <taxon>Metazoa</taxon>
        <taxon>Spiralia</taxon>
        <taxon>Lophotrochozoa</taxon>
        <taxon>Mesozoa</taxon>
        <taxon>Orthonectida</taxon>
        <taxon>Rhopaluridae</taxon>
        <taxon>Intoshia</taxon>
    </lineage>
</organism>
<dbReference type="PANTHER" id="PTHR24379:SF121">
    <property type="entry name" value="C2H2-TYPE DOMAIN-CONTAINING PROTEIN"/>
    <property type="match status" value="1"/>
</dbReference>
<dbReference type="GO" id="GO:0008270">
    <property type="term" value="F:zinc ion binding"/>
    <property type="evidence" value="ECO:0007669"/>
    <property type="project" value="UniProtKB-KW"/>
</dbReference>
<keyword evidence="1" id="KW-0479">Metal-binding</keyword>
<dbReference type="Gene3D" id="3.30.160.60">
    <property type="entry name" value="Classic Zinc Finger"/>
    <property type="match status" value="1"/>
</dbReference>
<gene>
    <name evidence="7" type="ORF">A3Q56_04961</name>
</gene>
<dbReference type="AlphaFoldDB" id="A0A177AZ09"/>
<keyword evidence="8" id="KW-1185">Reference proteome</keyword>
<evidence type="ECO:0000256" key="5">
    <source>
        <dbReference type="PROSITE-ProRule" id="PRU00042"/>
    </source>
</evidence>
<evidence type="ECO:0000259" key="6">
    <source>
        <dbReference type="PROSITE" id="PS50157"/>
    </source>
</evidence>
<evidence type="ECO:0000256" key="3">
    <source>
        <dbReference type="ARBA" id="ARBA00022771"/>
    </source>
</evidence>
<dbReference type="PROSITE" id="PS50157">
    <property type="entry name" value="ZINC_FINGER_C2H2_2"/>
    <property type="match status" value="4"/>
</dbReference>
<dbReference type="PROSITE" id="PS00028">
    <property type="entry name" value="ZINC_FINGER_C2H2_1"/>
    <property type="match status" value="2"/>
</dbReference>
<dbReference type="SUPFAM" id="SSF57667">
    <property type="entry name" value="beta-beta-alpha zinc fingers"/>
    <property type="match status" value="2"/>
</dbReference>
<keyword evidence="4" id="KW-0862">Zinc</keyword>